<dbReference type="SUPFAM" id="SSF56529">
    <property type="entry name" value="FAH"/>
    <property type="match status" value="1"/>
</dbReference>
<dbReference type="Gene3D" id="3.90.850.10">
    <property type="entry name" value="Fumarylacetoacetase-like, C-terminal domain"/>
    <property type="match status" value="1"/>
</dbReference>
<dbReference type="EC" id="4.2.1.80" evidence="3"/>
<dbReference type="PANTHER" id="PTHR30143">
    <property type="entry name" value="ACID HYDRATASE"/>
    <property type="match status" value="1"/>
</dbReference>
<evidence type="ECO:0000313" key="4">
    <source>
        <dbReference type="Proteomes" id="UP000553034"/>
    </source>
</evidence>
<sequence>MDITAIAEQLFNAEKNKTACAPIRTYLEEKDLASAYKIQQLNIDKKVAQGAKTVGKKIGLTSFKVQEQLGVDQPDFGILLATMQLQNKSSFPYSLLMQPKAETEIAFVLKEDLTAAKPTLEDIKNAIDYAVIAVEIVGSRIENWNISITDTIADNASSSHFILGDKKVSLDSFDVINSPMEMHINNQLVSTGDGTSCLGNPLEAVVWLANTMIALGNPLKKGEIILSGALGPMANLNPKDTVKASIKGLGEVSFSTSA</sequence>
<accession>A0A840ESF7</accession>
<dbReference type="Pfam" id="PF01557">
    <property type="entry name" value="FAA_hydrolase"/>
    <property type="match status" value="1"/>
</dbReference>
<dbReference type="Proteomes" id="UP000553034">
    <property type="component" value="Unassembled WGS sequence"/>
</dbReference>
<dbReference type="AlphaFoldDB" id="A0A840ESF7"/>
<comment type="caution">
    <text evidence="3">The sequence shown here is derived from an EMBL/GenBank/DDBJ whole genome shotgun (WGS) entry which is preliminary data.</text>
</comment>
<reference evidence="3 4" key="1">
    <citation type="submission" date="2020-08" db="EMBL/GenBank/DDBJ databases">
        <title>Genomic Encyclopedia of Type Strains, Phase IV (KMG-IV): sequencing the most valuable type-strain genomes for metagenomic binning, comparative biology and taxonomic classification.</title>
        <authorList>
            <person name="Goeker M."/>
        </authorList>
    </citation>
    <scope>NUCLEOTIDE SEQUENCE [LARGE SCALE GENOMIC DNA]</scope>
    <source>
        <strain evidence="3 4">DSM 29568</strain>
    </source>
</reference>
<dbReference type="InterPro" id="IPR011234">
    <property type="entry name" value="Fumarylacetoacetase-like_C"/>
</dbReference>
<dbReference type="EMBL" id="JACIFO010000007">
    <property type="protein sequence ID" value="MBB4119473.1"/>
    <property type="molecule type" value="Genomic_DNA"/>
</dbReference>
<proteinExistence type="predicted"/>
<dbReference type="GO" id="GO:0005737">
    <property type="term" value="C:cytoplasm"/>
    <property type="evidence" value="ECO:0007669"/>
    <property type="project" value="TreeGrafter"/>
</dbReference>
<name>A0A840ESF7_9FLAO</name>
<dbReference type="RefSeq" id="WP_343066439.1">
    <property type="nucleotide sequence ID" value="NZ_JACIFO010000007.1"/>
</dbReference>
<dbReference type="InterPro" id="IPR050772">
    <property type="entry name" value="Hydratase-Decarb/MhpD_sf"/>
</dbReference>
<gene>
    <name evidence="3" type="ORF">GGR32_001775</name>
</gene>
<dbReference type="InterPro" id="IPR036663">
    <property type="entry name" value="Fumarylacetoacetase_C_sf"/>
</dbReference>
<protein>
    <submittedName>
        <fullName evidence="3">2-keto-4-pentenoate hydratase</fullName>
        <ecNumber evidence="3">4.2.1.80</ecNumber>
    </submittedName>
</protein>
<evidence type="ECO:0000259" key="2">
    <source>
        <dbReference type="Pfam" id="PF01557"/>
    </source>
</evidence>
<keyword evidence="4" id="KW-1185">Reference proteome</keyword>
<dbReference type="GO" id="GO:0008684">
    <property type="term" value="F:2-oxopent-4-enoate hydratase activity"/>
    <property type="evidence" value="ECO:0007669"/>
    <property type="project" value="UniProtKB-EC"/>
</dbReference>
<feature type="domain" description="Fumarylacetoacetase-like C-terminal" evidence="2">
    <location>
        <begin position="98"/>
        <end position="252"/>
    </location>
</feature>
<keyword evidence="1 3" id="KW-0456">Lyase</keyword>
<evidence type="ECO:0000256" key="1">
    <source>
        <dbReference type="ARBA" id="ARBA00023239"/>
    </source>
</evidence>
<evidence type="ECO:0000313" key="3">
    <source>
        <dbReference type="EMBL" id="MBB4119473.1"/>
    </source>
</evidence>
<dbReference type="PANTHER" id="PTHR30143:SF0">
    <property type="entry name" value="2-KETO-4-PENTENOATE HYDRATASE"/>
    <property type="match status" value="1"/>
</dbReference>
<organism evidence="3 4">
    <name type="scientific">Mesonia hippocampi</name>
    <dbReference type="NCBI Taxonomy" id="1628250"/>
    <lineage>
        <taxon>Bacteria</taxon>
        <taxon>Pseudomonadati</taxon>
        <taxon>Bacteroidota</taxon>
        <taxon>Flavobacteriia</taxon>
        <taxon>Flavobacteriales</taxon>
        <taxon>Flavobacteriaceae</taxon>
        <taxon>Mesonia</taxon>
    </lineage>
</organism>